<dbReference type="CDD" id="cd00037">
    <property type="entry name" value="CLECT"/>
    <property type="match status" value="1"/>
</dbReference>
<name>A0A8B8D7Z2_CRAVI</name>
<dbReference type="GeneID" id="111124422"/>
<dbReference type="InterPro" id="IPR050111">
    <property type="entry name" value="C-type_lectin/snaclec_domain"/>
</dbReference>
<dbReference type="Pfam" id="PF00059">
    <property type="entry name" value="Lectin_C"/>
    <property type="match status" value="1"/>
</dbReference>
<dbReference type="InterPro" id="IPR016187">
    <property type="entry name" value="CTDL_fold"/>
</dbReference>
<protein>
    <submittedName>
        <fullName evidence="4">Perlucin-like protein</fullName>
    </submittedName>
</protein>
<evidence type="ECO:0000313" key="4">
    <source>
        <dbReference type="RefSeq" id="XP_022322981.1"/>
    </source>
</evidence>
<dbReference type="OrthoDB" id="6159316at2759"/>
<sequence>MVIKHTVLTKCQQDWVPYNGHCYLYVDSVKDTWFGAKTRCNELGGYLVEIEDEDENMWLVSTFPVDELGGLTVYDKAVLIGASSEQESGPYTWSHSGLPVVYQPWYPLEPSTPGESEHCVVVMAVGYWNNIQCQIQKHFVCESD</sequence>
<dbReference type="PROSITE" id="PS50041">
    <property type="entry name" value="C_TYPE_LECTIN_2"/>
    <property type="match status" value="1"/>
</dbReference>
<dbReference type="RefSeq" id="XP_022322981.1">
    <property type="nucleotide sequence ID" value="XM_022467273.1"/>
</dbReference>
<dbReference type="Gene3D" id="3.10.100.10">
    <property type="entry name" value="Mannose-Binding Protein A, subunit A"/>
    <property type="match status" value="1"/>
</dbReference>
<evidence type="ECO:0000259" key="2">
    <source>
        <dbReference type="PROSITE" id="PS50041"/>
    </source>
</evidence>
<accession>A0A8B8D7Z2</accession>
<dbReference type="AlphaFoldDB" id="A0A8B8D7Z2"/>
<keyword evidence="1" id="KW-1015">Disulfide bond</keyword>
<dbReference type="Proteomes" id="UP000694844">
    <property type="component" value="Chromosome 3"/>
</dbReference>
<proteinExistence type="predicted"/>
<dbReference type="PANTHER" id="PTHR22803">
    <property type="entry name" value="MANNOSE, PHOSPHOLIPASE, LECTIN RECEPTOR RELATED"/>
    <property type="match status" value="1"/>
</dbReference>
<dbReference type="SMART" id="SM00034">
    <property type="entry name" value="CLECT"/>
    <property type="match status" value="1"/>
</dbReference>
<evidence type="ECO:0000313" key="3">
    <source>
        <dbReference type="Proteomes" id="UP000694844"/>
    </source>
</evidence>
<dbReference type="KEGG" id="cvn:111124422"/>
<reference evidence="4" key="1">
    <citation type="submission" date="2025-08" db="UniProtKB">
        <authorList>
            <consortium name="RefSeq"/>
        </authorList>
    </citation>
    <scope>IDENTIFICATION</scope>
    <source>
        <tissue evidence="4">Whole sample</tissue>
    </source>
</reference>
<dbReference type="InterPro" id="IPR018378">
    <property type="entry name" value="C-type_lectin_CS"/>
</dbReference>
<dbReference type="SUPFAM" id="SSF56436">
    <property type="entry name" value="C-type lectin-like"/>
    <property type="match status" value="1"/>
</dbReference>
<organism evidence="3 4">
    <name type="scientific">Crassostrea virginica</name>
    <name type="common">Eastern oyster</name>
    <dbReference type="NCBI Taxonomy" id="6565"/>
    <lineage>
        <taxon>Eukaryota</taxon>
        <taxon>Metazoa</taxon>
        <taxon>Spiralia</taxon>
        <taxon>Lophotrochozoa</taxon>
        <taxon>Mollusca</taxon>
        <taxon>Bivalvia</taxon>
        <taxon>Autobranchia</taxon>
        <taxon>Pteriomorphia</taxon>
        <taxon>Ostreida</taxon>
        <taxon>Ostreoidea</taxon>
        <taxon>Ostreidae</taxon>
        <taxon>Crassostrea</taxon>
    </lineage>
</organism>
<dbReference type="InterPro" id="IPR016186">
    <property type="entry name" value="C-type_lectin-like/link_sf"/>
</dbReference>
<evidence type="ECO:0000256" key="1">
    <source>
        <dbReference type="ARBA" id="ARBA00023157"/>
    </source>
</evidence>
<feature type="domain" description="C-type lectin" evidence="2">
    <location>
        <begin position="18"/>
        <end position="142"/>
    </location>
</feature>
<gene>
    <name evidence="4" type="primary">LOC111124422</name>
</gene>
<dbReference type="InterPro" id="IPR001304">
    <property type="entry name" value="C-type_lectin-like"/>
</dbReference>
<keyword evidence="3" id="KW-1185">Reference proteome</keyword>
<dbReference type="PROSITE" id="PS00615">
    <property type="entry name" value="C_TYPE_LECTIN_1"/>
    <property type="match status" value="1"/>
</dbReference>